<name>B1MZB9_LEUCK</name>
<organism evidence="2 3">
    <name type="scientific">Leuconostoc citreum (strain KM20)</name>
    <dbReference type="NCBI Taxonomy" id="349519"/>
    <lineage>
        <taxon>Bacteria</taxon>
        <taxon>Bacillati</taxon>
        <taxon>Bacillota</taxon>
        <taxon>Bacilli</taxon>
        <taxon>Lactobacillales</taxon>
        <taxon>Lactobacillaceae</taxon>
        <taxon>Leuconostoc</taxon>
    </lineage>
</organism>
<accession>B1MZB9</accession>
<feature type="compositionally biased region" description="Polar residues" evidence="1">
    <location>
        <begin position="1421"/>
        <end position="1437"/>
    </location>
</feature>
<proteinExistence type="predicted"/>
<dbReference type="OrthoDB" id="2327358at2"/>
<dbReference type="KEGG" id="lci:LCK_01044"/>
<feature type="compositionally biased region" description="Polar residues" evidence="1">
    <location>
        <begin position="1445"/>
        <end position="1466"/>
    </location>
</feature>
<evidence type="ECO:0000313" key="2">
    <source>
        <dbReference type="EMBL" id="ACA82871.1"/>
    </source>
</evidence>
<sequence length="1804" mass="196018">MYTVLDENLQVKGRLSLNNGQGNTTFFSDTITTQMATDNANDPAGLTTVDYTNQDKQGNAKQWSHTLTISVEATDLGTSINTTDYLMYFDSVADHYYLMKVINTSTDRNSGFITVSAINAAIYELGKQLIQAEQTLAQVDLKTFVSKMYKNAPFSLRVADDNLTVIDYVVSANTSLQALLQDLQTKFNVDVDSWVELDTTGHIVDRVLYFGHLGSDNGELIRYGGAKGFENMTATEVSDIIYTKLYVTGKTDDKDAKKGHIGSVNNGMEYIVDDDANQRVYAIGASQQQPAYLEGVITNTLLSEPSALLTWAKQQMSIFNHPRFNYTVTPLHDQIVALGDTVTVQDFHIKPEILVTSKVIQKTVSFASPETNTFVLGEFSSIFTDNMNKSANVINLIKKDVTVVQAAADVAKAQADAAYQQAVTAQEKAIHAQTSADGKTTTYTADSVQDLPQSANEGDIGWVKLFDGTHMYSYTDGKWVEKINPSMGADIDKKVSDVVIQAKDYSDKAIADNQVKIDESIKSVDDKANQLKQDQSALDIKAQDYANQAKIDAITNTTQAVKETLDNSQKALDQVKFDLTNGIAKEATDRQNAVNALDKTAQGYANQAKSDALNTIAKEVTDRQNAVSALDTKAINAVNQAKSDITDTINAISVGGRNLILGTEKDTTWTAVGQTNNWSFNVIATGLKPDQTYTFSAEVTLGNTDQKNITVALYDEPIGQWLGSTDRFKADGTRDHWTFTVPSTVDSPTASLLIYAGTPRSTAGKSATFHHIKLETGNITTDWTPAPEDVVLDYTTKDNQIKAIITQYQTTNDGKFTKAQTDATTALGQVATKVSQTDYDQKTGDLSSKYTQVKQTVDSQATDIVDIKATATSQASKINTISSDVDGTKQSISDIEKTQDSQSDKINQITNDVNGTKQSITDIQTKDGKQDTRMGTIETSVSGIKSDFSTYKTDANGRISTAQTTAQTAVDGLKNKVSQTDYNTKTGQLQTDLTSTTQTANQVETDIVSIKQTDTSQDARMTQIESDASGVKTTVSDLSTEQGKQSGYISTLQQRADGFDATVTKVDNLSVGGRNLYLNSRGLADGYAINGNVKVTVEPFDSTTNMWHIVASQGLGGNVGIYIWDFEYGGGKLSDNSDWSYSADIKGTGKVVQFGIEAGDKNLVKGNIGSTWSRISQTGHINEGPKTIVMYFDTTNSPLDVYIKLPKLETGNLPTDWTPAPEDLSGAIAKAQLTADQATLSINNYKTNADGRIRQAQADIVTNANSITQKVSQTDYNAKTGDLSTKVSTAQQTADQANTTIGNYQKSNDGRVTSAESAIKQNADGLELTATKQELSDTDAKTNYRVYQTEQNVSQLKIDTTGISSTVSKLSGDTDSKFSQQQQKIDSINSTVQQQGTNINNVSTRVQTAEGNISTAQNNITGLQSSQKQTADGLSQEVSDRKSGDSTVLQQGKDFTTSRVSNSESNMRSLINQKADSATVGVIQNDVTTLKANTQWQRIERFDDMNFMTQSGRFFIGASNNTNSAVTASLYMMVDAPQTDRITQTQWKDLDGSLMYRRTYNGSSWTPWTQMVMSSTLLNIFHDSWSLGTSTNDGITKQMVTGIMGQPDGTLILKGNSLILDGNTTVTGDFYAKGGNFQNLNASNIKVGTLDGYQVNIANVNVNNLVGDTITGFNFNVNKQMTIAPGGIIQSDVIHMDKDSFTVRAPNINSHRISSEGYKVFTRDGVFNINSVMGAFSSDGNISVSVDSNTDPYKKGVFHSEYGGNNLMMSATGYTNSDPDEFLNMSSARILKIRTALFLGHNPR</sequence>
<keyword evidence="3" id="KW-1185">Reference proteome</keyword>
<dbReference type="RefSeq" id="WP_012305276.1">
    <property type="nucleotide sequence ID" value="NC_010471.1"/>
</dbReference>
<dbReference type="EMBL" id="DQ489736">
    <property type="protein sequence ID" value="ACA82871.1"/>
    <property type="molecule type" value="Genomic_DNA"/>
</dbReference>
<dbReference type="eggNOG" id="COG5314">
    <property type="taxonomic scope" value="Bacteria"/>
</dbReference>
<dbReference type="SUPFAM" id="SSF57997">
    <property type="entry name" value="Tropomyosin"/>
    <property type="match status" value="1"/>
</dbReference>
<protein>
    <submittedName>
        <fullName evidence="2">Autotransporter adhesin</fullName>
    </submittedName>
</protein>
<dbReference type="Gene3D" id="1.20.5.340">
    <property type="match status" value="2"/>
</dbReference>
<dbReference type="HOGENOM" id="CLU_238023_0_0_9"/>
<evidence type="ECO:0000256" key="1">
    <source>
        <dbReference type="SAM" id="MobiDB-lite"/>
    </source>
</evidence>
<reference evidence="2 3" key="1">
    <citation type="journal article" date="2008" name="J. Bacteriol.">
        <title>Complete genome sequence of Leuconostoc citreum KM20.</title>
        <authorList>
            <person name="Kim J.F."/>
            <person name="Jeong H."/>
            <person name="Lee J.-S."/>
            <person name="Choi S.-H."/>
            <person name="Ha M."/>
            <person name="Hur C.-G."/>
            <person name="Kim J.-S."/>
            <person name="Lee S."/>
            <person name="Park H.-S."/>
            <person name="Park Y.-H."/>
            <person name="Oh T.K."/>
        </authorList>
    </citation>
    <scope>NUCLEOTIDE SEQUENCE [LARGE SCALE GENOMIC DNA]</scope>
    <source>
        <strain evidence="2 3">KM20</strain>
    </source>
</reference>
<feature type="region of interest" description="Disordered" evidence="1">
    <location>
        <begin position="1421"/>
        <end position="1466"/>
    </location>
</feature>
<gene>
    <name evidence="2" type="ordered locus">LCK_01044</name>
</gene>
<dbReference type="STRING" id="349519.LCK_01044"/>
<evidence type="ECO:0000313" key="3">
    <source>
        <dbReference type="Proteomes" id="UP000002166"/>
    </source>
</evidence>
<dbReference type="Proteomes" id="UP000002166">
    <property type="component" value="Chromosome"/>
</dbReference>
<dbReference type="CDD" id="cd19958">
    <property type="entry name" value="pyocin_knob"/>
    <property type="match status" value="1"/>
</dbReference>